<sequence>MMSWLAENILQNQSFQAARRFLDEAFKTLQDLPNGQTDTIRLSFARYHYVEGVYASQLGHYEENVQQLQKALEIQSEILGDDIMTARTVNSLGYAHHHHARTLDSDPLAYMNILNQGLERHRQAYEMVQKAIGSDQHIDCPTYLMNIGTMYLDMGFYYSRENISALSSQNFDKALEYFDKAVDLEKRMKTEGQSNSGLLHYNMARCYQAKREYDNAINQGKQALDIFRKNYDRHPDIADTVYLIGRFHHDKKDYESARKLYMESLELNKELGTLIF</sequence>
<dbReference type="SMART" id="SM00028">
    <property type="entry name" value="TPR"/>
    <property type="match status" value="4"/>
</dbReference>
<organism evidence="4 5">
    <name type="scientific">Branchiostoma floridae</name>
    <name type="common">Florida lancelet</name>
    <name type="synonym">Amphioxus</name>
    <dbReference type="NCBI Taxonomy" id="7739"/>
    <lineage>
        <taxon>Eukaryota</taxon>
        <taxon>Metazoa</taxon>
        <taxon>Chordata</taxon>
        <taxon>Cephalochordata</taxon>
        <taxon>Leptocardii</taxon>
        <taxon>Amphioxiformes</taxon>
        <taxon>Branchiostomatidae</taxon>
        <taxon>Branchiostoma</taxon>
    </lineage>
</organism>
<dbReference type="GO" id="GO:0005730">
    <property type="term" value="C:nucleolus"/>
    <property type="evidence" value="ECO:0000318"/>
    <property type="project" value="GO_Central"/>
</dbReference>
<dbReference type="KEGG" id="bfo:118413681"/>
<dbReference type="Pfam" id="PF13374">
    <property type="entry name" value="TPR_10"/>
    <property type="match status" value="1"/>
</dbReference>
<dbReference type="AlphaFoldDB" id="A0A9J7KZ10"/>
<name>A0A9J7KZ10_BRAFL</name>
<dbReference type="RefSeq" id="XP_035673102.1">
    <property type="nucleotide sequence ID" value="XM_035817209.1"/>
</dbReference>
<dbReference type="InterPro" id="IPR011990">
    <property type="entry name" value="TPR-like_helical_dom_sf"/>
</dbReference>
<dbReference type="GO" id="GO:0003677">
    <property type="term" value="F:DNA binding"/>
    <property type="evidence" value="ECO:0000318"/>
    <property type="project" value="GO_Central"/>
</dbReference>
<accession>A0A9J7KZ10</accession>
<protein>
    <submittedName>
        <fullName evidence="5">Uncharacterized protein LOC118413681</fullName>
    </submittedName>
</protein>
<evidence type="ECO:0000256" key="1">
    <source>
        <dbReference type="ARBA" id="ARBA00022737"/>
    </source>
</evidence>
<dbReference type="OrthoDB" id="100767at2759"/>
<keyword evidence="4" id="KW-1185">Reference proteome</keyword>
<evidence type="ECO:0000256" key="2">
    <source>
        <dbReference type="ARBA" id="ARBA00022803"/>
    </source>
</evidence>
<dbReference type="Pfam" id="PF13424">
    <property type="entry name" value="TPR_12"/>
    <property type="match status" value="1"/>
</dbReference>
<dbReference type="GO" id="GO:0008625">
    <property type="term" value="P:extrinsic apoptotic signaling pathway via death domain receptors"/>
    <property type="evidence" value="ECO:0000318"/>
    <property type="project" value="GO_Central"/>
</dbReference>
<feature type="repeat" description="TPR" evidence="3">
    <location>
        <begin position="238"/>
        <end position="271"/>
    </location>
</feature>
<dbReference type="PANTHER" id="PTHR45641">
    <property type="entry name" value="TETRATRICOPEPTIDE REPEAT PROTEIN (AFU_ORTHOLOGUE AFUA_6G03870)"/>
    <property type="match status" value="1"/>
</dbReference>
<gene>
    <name evidence="5" type="primary">LOC118413681</name>
</gene>
<dbReference type="PANTHER" id="PTHR45641:SF1">
    <property type="entry name" value="AAA+ ATPASE DOMAIN-CONTAINING PROTEIN"/>
    <property type="match status" value="1"/>
</dbReference>
<proteinExistence type="predicted"/>
<dbReference type="GeneID" id="118413681"/>
<evidence type="ECO:0000313" key="5">
    <source>
        <dbReference type="RefSeq" id="XP_035673102.1"/>
    </source>
</evidence>
<reference evidence="5" key="2">
    <citation type="submission" date="2025-08" db="UniProtKB">
        <authorList>
            <consortium name="RefSeq"/>
        </authorList>
    </citation>
    <scope>IDENTIFICATION</scope>
    <source>
        <strain evidence="5">S238N-H82</strain>
        <tissue evidence="5">Testes</tissue>
    </source>
</reference>
<dbReference type="SUPFAM" id="SSF48452">
    <property type="entry name" value="TPR-like"/>
    <property type="match status" value="2"/>
</dbReference>
<keyword evidence="2 3" id="KW-0802">TPR repeat</keyword>
<evidence type="ECO:0000256" key="3">
    <source>
        <dbReference type="PROSITE-ProRule" id="PRU00339"/>
    </source>
</evidence>
<dbReference type="InterPro" id="IPR019734">
    <property type="entry name" value="TPR_rpt"/>
</dbReference>
<evidence type="ECO:0000313" key="4">
    <source>
        <dbReference type="Proteomes" id="UP000001554"/>
    </source>
</evidence>
<dbReference type="PROSITE" id="PS50005">
    <property type="entry name" value="TPR"/>
    <property type="match status" value="1"/>
</dbReference>
<keyword evidence="1" id="KW-0677">Repeat</keyword>
<dbReference type="Gene3D" id="1.25.40.10">
    <property type="entry name" value="Tetratricopeptide repeat domain"/>
    <property type="match status" value="2"/>
</dbReference>
<dbReference type="Proteomes" id="UP000001554">
    <property type="component" value="Chromosome 4"/>
</dbReference>
<reference evidence="4" key="1">
    <citation type="journal article" date="2020" name="Nat. Ecol. Evol.">
        <title>Deeply conserved synteny resolves early events in vertebrate evolution.</title>
        <authorList>
            <person name="Simakov O."/>
            <person name="Marletaz F."/>
            <person name="Yue J.X."/>
            <person name="O'Connell B."/>
            <person name="Jenkins J."/>
            <person name="Brandt A."/>
            <person name="Calef R."/>
            <person name="Tung C.H."/>
            <person name="Huang T.K."/>
            <person name="Schmutz J."/>
            <person name="Satoh N."/>
            <person name="Yu J.K."/>
            <person name="Putnam N.H."/>
            <person name="Green R.E."/>
            <person name="Rokhsar D.S."/>
        </authorList>
    </citation>
    <scope>NUCLEOTIDE SEQUENCE [LARGE SCALE GENOMIC DNA]</scope>
    <source>
        <strain evidence="4">S238N-H82</strain>
    </source>
</reference>